<keyword evidence="2" id="KW-1185">Reference proteome</keyword>
<accession>A0A5B7DR92</accession>
<evidence type="ECO:0000313" key="1">
    <source>
        <dbReference type="EMBL" id="MPC23938.1"/>
    </source>
</evidence>
<sequence>MQMCLRKKTINNDRMSEGEMTADIRRRPVWALSMKEGKGEQTPRKFEILFCFLGKQLNTLGSLLLLHLVHYGVGSRESLAHAHFGAALALCPSATLQ</sequence>
<evidence type="ECO:0000313" key="2">
    <source>
        <dbReference type="Proteomes" id="UP000324222"/>
    </source>
</evidence>
<name>A0A5B7DR92_PORTR</name>
<dbReference type="EMBL" id="VSRR010001269">
    <property type="protein sequence ID" value="MPC23938.1"/>
    <property type="molecule type" value="Genomic_DNA"/>
</dbReference>
<dbReference type="AlphaFoldDB" id="A0A5B7DR92"/>
<organism evidence="1 2">
    <name type="scientific">Portunus trituberculatus</name>
    <name type="common">Swimming crab</name>
    <name type="synonym">Neptunus trituberculatus</name>
    <dbReference type="NCBI Taxonomy" id="210409"/>
    <lineage>
        <taxon>Eukaryota</taxon>
        <taxon>Metazoa</taxon>
        <taxon>Ecdysozoa</taxon>
        <taxon>Arthropoda</taxon>
        <taxon>Crustacea</taxon>
        <taxon>Multicrustacea</taxon>
        <taxon>Malacostraca</taxon>
        <taxon>Eumalacostraca</taxon>
        <taxon>Eucarida</taxon>
        <taxon>Decapoda</taxon>
        <taxon>Pleocyemata</taxon>
        <taxon>Brachyura</taxon>
        <taxon>Eubrachyura</taxon>
        <taxon>Portunoidea</taxon>
        <taxon>Portunidae</taxon>
        <taxon>Portuninae</taxon>
        <taxon>Portunus</taxon>
    </lineage>
</organism>
<comment type="caution">
    <text evidence="1">The sequence shown here is derived from an EMBL/GenBank/DDBJ whole genome shotgun (WGS) entry which is preliminary data.</text>
</comment>
<gene>
    <name evidence="1" type="ORF">E2C01_017006</name>
</gene>
<dbReference type="Proteomes" id="UP000324222">
    <property type="component" value="Unassembled WGS sequence"/>
</dbReference>
<reference evidence="1 2" key="1">
    <citation type="submission" date="2019-05" db="EMBL/GenBank/DDBJ databases">
        <title>Another draft genome of Portunus trituberculatus and its Hox gene families provides insights of decapod evolution.</title>
        <authorList>
            <person name="Jeong J.-H."/>
            <person name="Song I."/>
            <person name="Kim S."/>
            <person name="Choi T."/>
            <person name="Kim D."/>
            <person name="Ryu S."/>
            <person name="Kim W."/>
        </authorList>
    </citation>
    <scope>NUCLEOTIDE SEQUENCE [LARGE SCALE GENOMIC DNA]</scope>
    <source>
        <tissue evidence="1">Muscle</tissue>
    </source>
</reference>
<proteinExistence type="predicted"/>
<protein>
    <submittedName>
        <fullName evidence="1">Uncharacterized protein</fullName>
    </submittedName>
</protein>